<sequence>MNTYVAFFRGINVGGNRSLPMKELVVALEHIGARKVRTYIQSGNAVFESTEKNLAHLSKQLSAEINMRRGFEPHIHILTLEALSKAIAENPFPEAVIAPSSLHLGFLSASPKNPNLEKLAALRTSSERFLLTEHVFYLHAPDGVGRSRLAANSEKLLGISMTDRNWKTVCKVMEMASLG</sequence>
<dbReference type="InterPro" id="IPR012545">
    <property type="entry name" value="DUF1697"/>
</dbReference>
<accession>A0A177PFX9</accession>
<keyword evidence="2" id="KW-1185">Reference proteome</keyword>
<dbReference type="Pfam" id="PF08002">
    <property type="entry name" value="DUF1697"/>
    <property type="match status" value="1"/>
</dbReference>
<comment type="caution">
    <text evidence="1">The sequence shown here is derived from an EMBL/GenBank/DDBJ whole genome shotgun (WGS) entry which is preliminary data.</text>
</comment>
<name>A0A177PFX9_9GAMM</name>
<proteinExistence type="predicted"/>
<organism evidence="1 2">
    <name type="scientific">Methylomonas koyamae</name>
    <dbReference type="NCBI Taxonomy" id="702114"/>
    <lineage>
        <taxon>Bacteria</taxon>
        <taxon>Pseudomonadati</taxon>
        <taxon>Pseudomonadota</taxon>
        <taxon>Gammaproteobacteria</taxon>
        <taxon>Methylococcales</taxon>
        <taxon>Methylococcaceae</taxon>
        <taxon>Methylomonas</taxon>
    </lineage>
</organism>
<evidence type="ECO:0000313" key="2">
    <source>
        <dbReference type="Proteomes" id="UP000077628"/>
    </source>
</evidence>
<dbReference type="PANTHER" id="PTHR36439">
    <property type="entry name" value="BLL4334 PROTEIN"/>
    <property type="match status" value="1"/>
</dbReference>
<dbReference type="PANTHER" id="PTHR36439:SF1">
    <property type="entry name" value="DUF1697 DOMAIN-CONTAINING PROTEIN"/>
    <property type="match status" value="1"/>
</dbReference>
<dbReference type="AlphaFoldDB" id="A0A177PFX9"/>
<dbReference type="SUPFAM" id="SSF160379">
    <property type="entry name" value="SP0830-like"/>
    <property type="match status" value="1"/>
</dbReference>
<dbReference type="Gene3D" id="3.30.70.1280">
    <property type="entry name" value="SP0830-like domains"/>
    <property type="match status" value="1"/>
</dbReference>
<dbReference type="Proteomes" id="UP000077628">
    <property type="component" value="Unassembled WGS sequence"/>
</dbReference>
<dbReference type="EMBL" id="LUUK01000012">
    <property type="protein sequence ID" value="OAI28309.1"/>
    <property type="molecule type" value="Genomic_DNA"/>
</dbReference>
<dbReference type="OrthoDB" id="9806494at2"/>
<dbReference type="RefSeq" id="WP_064024083.1">
    <property type="nucleotide sequence ID" value="NZ_LUUK01000012.1"/>
</dbReference>
<dbReference type="PIRSF" id="PIRSF008502">
    <property type="entry name" value="UCP008502"/>
    <property type="match status" value="1"/>
</dbReference>
<evidence type="ECO:0008006" key="3">
    <source>
        <dbReference type="Google" id="ProtNLM"/>
    </source>
</evidence>
<protein>
    <recommendedName>
        <fullName evidence="3">DUF1697 domain-containing protein</fullName>
    </recommendedName>
</protein>
<gene>
    <name evidence="1" type="ORF">A1355_01110</name>
</gene>
<reference evidence="2" key="1">
    <citation type="submission" date="2016-03" db="EMBL/GenBank/DDBJ databases">
        <authorList>
            <person name="Heylen K."/>
            <person name="De Vos P."/>
            <person name="Vekeman B."/>
        </authorList>
    </citation>
    <scope>NUCLEOTIDE SEQUENCE [LARGE SCALE GENOMIC DNA]</scope>
    <source>
        <strain evidence="2">R-45383</strain>
    </source>
</reference>
<evidence type="ECO:0000313" key="1">
    <source>
        <dbReference type="EMBL" id="OAI28309.1"/>
    </source>
</evidence>